<keyword evidence="3" id="KW-1185">Reference proteome</keyword>
<accession>A0A6V7RAH4</accession>
<protein>
    <submittedName>
        <fullName evidence="2">Uncharacterized protein</fullName>
    </submittedName>
</protein>
<comment type="caution">
    <text evidence="2">The sequence shown here is derived from an EMBL/GenBank/DDBJ whole genome shotgun (WGS) entry which is preliminary data.</text>
</comment>
<reference evidence="2 3" key="1">
    <citation type="submission" date="2020-07" db="EMBL/GenBank/DDBJ databases">
        <authorList>
            <person name="Criscuolo A."/>
        </authorList>
    </citation>
    <scope>NUCLEOTIDE SEQUENCE [LARGE SCALE GENOMIC DNA]</scope>
    <source>
        <strain evidence="2">CIP107946</strain>
    </source>
</reference>
<keyword evidence="1" id="KW-0812">Transmembrane</keyword>
<dbReference type="Proteomes" id="UP000588186">
    <property type="component" value="Unassembled WGS sequence"/>
</dbReference>
<keyword evidence="1" id="KW-1133">Transmembrane helix</keyword>
<feature type="transmembrane region" description="Helical" evidence="1">
    <location>
        <begin position="6"/>
        <end position="33"/>
    </location>
</feature>
<evidence type="ECO:0000256" key="1">
    <source>
        <dbReference type="SAM" id="Phobius"/>
    </source>
</evidence>
<dbReference type="RefSeq" id="WP_186077032.1">
    <property type="nucleotide sequence ID" value="NZ_CAJEWB010000007.1"/>
</dbReference>
<proteinExistence type="predicted"/>
<keyword evidence="1" id="KW-0472">Membrane</keyword>
<evidence type="ECO:0000313" key="2">
    <source>
        <dbReference type="EMBL" id="CAD2073958.1"/>
    </source>
</evidence>
<name>A0A6V7RAH4_9BACL</name>
<sequence length="57" mass="6496">MEFIKSVFGLVFKVLFVLSLIGAAVGAIVYFVVKKDIREIQEFTARIREEMETEQGV</sequence>
<organism evidence="2 3">
    <name type="scientific">Phocicoccus pinnipedialis</name>
    <dbReference type="NCBI Taxonomy" id="110845"/>
    <lineage>
        <taxon>Bacteria</taxon>
        <taxon>Bacillati</taxon>
        <taxon>Bacillota</taxon>
        <taxon>Bacilli</taxon>
        <taxon>Bacillales</taxon>
        <taxon>Salinicoccaceae</taxon>
        <taxon>Phocicoccus</taxon>
    </lineage>
</organism>
<evidence type="ECO:0000313" key="3">
    <source>
        <dbReference type="Proteomes" id="UP000588186"/>
    </source>
</evidence>
<dbReference type="EMBL" id="CAJEWB010000007">
    <property type="protein sequence ID" value="CAD2073958.1"/>
    <property type="molecule type" value="Genomic_DNA"/>
</dbReference>
<dbReference type="AlphaFoldDB" id="A0A6V7RAH4"/>
<gene>
    <name evidence="2" type="ORF">JEOPIN946_00775</name>
</gene>